<dbReference type="GO" id="GO:0005783">
    <property type="term" value="C:endoplasmic reticulum"/>
    <property type="evidence" value="ECO:0007669"/>
    <property type="project" value="InterPro"/>
</dbReference>
<organism evidence="3 4">
    <name type="scientific">Microbotryum saponariae</name>
    <dbReference type="NCBI Taxonomy" id="289078"/>
    <lineage>
        <taxon>Eukaryota</taxon>
        <taxon>Fungi</taxon>
        <taxon>Dikarya</taxon>
        <taxon>Basidiomycota</taxon>
        <taxon>Pucciniomycotina</taxon>
        <taxon>Microbotryomycetes</taxon>
        <taxon>Microbotryales</taxon>
        <taxon>Microbotryaceae</taxon>
        <taxon>Microbotryum</taxon>
    </lineage>
</organism>
<dbReference type="AlphaFoldDB" id="A0A2X0LAS9"/>
<dbReference type="OrthoDB" id="18139at2759"/>
<name>A0A2X0LAS9_9BASI</name>
<evidence type="ECO:0000313" key="3">
    <source>
        <dbReference type="EMBL" id="SCZ99609.1"/>
    </source>
</evidence>
<sequence>MSQYTVQGAQTDPAITNLLFSLGAMQVARKIDFEQKDTLQLVRIGYVASQVICLLAYYYTSLVIKRKNDLKVLKYVEPKAPMQQEPGAQVTTTNRDYDLSEVSKAVRSVLIGIAFMAFMHGYLKYTQPLFIQGIMGIKGLYESKILQLHILGRPATGDLKRPFEPAPSFLSPAAAKTEEAPAPATSAAAVEDKKTK</sequence>
<keyword evidence="2" id="KW-1133">Transmembrane helix</keyword>
<gene>
    <name evidence="3" type="ORF">BZ3500_MVSOF-1268-A1-R1_CHR3-1G06148</name>
</gene>
<dbReference type="GO" id="GO:0005739">
    <property type="term" value="C:mitochondrion"/>
    <property type="evidence" value="ECO:0007669"/>
    <property type="project" value="TreeGrafter"/>
</dbReference>
<feature type="compositionally biased region" description="Low complexity" evidence="1">
    <location>
        <begin position="171"/>
        <end position="189"/>
    </location>
</feature>
<dbReference type="InterPro" id="IPR012098">
    <property type="entry name" value="SND3_fun"/>
</dbReference>
<dbReference type="STRING" id="289078.A0A2X0LAS9"/>
<keyword evidence="2" id="KW-0812">Transmembrane</keyword>
<feature type="transmembrane region" description="Helical" evidence="2">
    <location>
        <begin position="44"/>
        <end position="64"/>
    </location>
</feature>
<keyword evidence="2" id="KW-0472">Membrane</keyword>
<dbReference type="EMBL" id="FMWP01000096">
    <property type="protein sequence ID" value="SCZ99609.1"/>
    <property type="molecule type" value="Genomic_DNA"/>
</dbReference>
<dbReference type="PANTHER" id="PTHR28112">
    <property type="entry name" value="SRP-INDEPENDENT TARGETING PROTEIN 3"/>
    <property type="match status" value="1"/>
</dbReference>
<reference evidence="4" key="1">
    <citation type="submission" date="2016-10" db="EMBL/GenBank/DDBJ databases">
        <authorList>
            <person name="Jeantristanb JTB J.-T."/>
            <person name="Ricardo R."/>
        </authorList>
    </citation>
    <scope>NUCLEOTIDE SEQUENCE [LARGE SCALE GENOMIC DNA]</scope>
</reference>
<evidence type="ECO:0000256" key="1">
    <source>
        <dbReference type="SAM" id="MobiDB-lite"/>
    </source>
</evidence>
<feature type="transmembrane region" description="Helical" evidence="2">
    <location>
        <begin position="105"/>
        <end position="123"/>
    </location>
</feature>
<dbReference type="PANTHER" id="PTHR28112:SF1">
    <property type="entry name" value="SRP-INDEPENDENT TARGETING PROTEIN 3"/>
    <property type="match status" value="1"/>
</dbReference>
<dbReference type="Pfam" id="PF10032">
    <property type="entry name" value="Pho88"/>
    <property type="match status" value="1"/>
</dbReference>
<feature type="region of interest" description="Disordered" evidence="1">
    <location>
        <begin position="162"/>
        <end position="196"/>
    </location>
</feature>
<proteinExistence type="predicted"/>
<dbReference type="GO" id="GO:0045047">
    <property type="term" value="P:protein targeting to ER"/>
    <property type="evidence" value="ECO:0007669"/>
    <property type="project" value="InterPro"/>
</dbReference>
<protein>
    <submittedName>
        <fullName evidence="3">BZ3500_MvSof-1268-A1-R1_Chr3-1g06148 protein</fullName>
    </submittedName>
</protein>
<accession>A0A2X0LAS9</accession>
<evidence type="ECO:0000256" key="2">
    <source>
        <dbReference type="SAM" id="Phobius"/>
    </source>
</evidence>
<evidence type="ECO:0000313" key="4">
    <source>
        <dbReference type="Proteomes" id="UP000249723"/>
    </source>
</evidence>
<keyword evidence="4" id="KW-1185">Reference proteome</keyword>
<dbReference type="Proteomes" id="UP000249723">
    <property type="component" value="Unassembled WGS sequence"/>
</dbReference>